<dbReference type="Proteomes" id="UP001262410">
    <property type="component" value="Unassembled WGS sequence"/>
</dbReference>
<dbReference type="RefSeq" id="WP_309794882.1">
    <property type="nucleotide sequence ID" value="NZ_JAVDPW010000005.1"/>
</dbReference>
<evidence type="ECO:0000313" key="2">
    <source>
        <dbReference type="Proteomes" id="UP001262410"/>
    </source>
</evidence>
<sequence length="143" mass="15827">MVKSKPPLLRVIQGGRQDGDAAAVDALLEARIETLKRRRPDLAEIDLTNADTLAPDAVRMLFAQVPGVPEAVQWPVALVEGERSAALALLRERIARLQRQQPEQEIDPARLDILPRELRDTLLAPPLVQTEDGSFLLWDDPSA</sequence>
<reference evidence="1 2" key="1">
    <citation type="submission" date="2023-07" db="EMBL/GenBank/DDBJ databases">
        <title>Sorghum-associated microbial communities from plants grown in Nebraska, USA.</title>
        <authorList>
            <person name="Schachtman D."/>
        </authorList>
    </citation>
    <scope>NUCLEOTIDE SEQUENCE [LARGE SCALE GENOMIC DNA]</scope>
    <source>
        <strain evidence="1 2">584</strain>
    </source>
</reference>
<keyword evidence="2" id="KW-1185">Reference proteome</keyword>
<evidence type="ECO:0000313" key="1">
    <source>
        <dbReference type="EMBL" id="MDR6290414.1"/>
    </source>
</evidence>
<dbReference type="EMBL" id="JAVDPW010000005">
    <property type="protein sequence ID" value="MDR6290414.1"/>
    <property type="molecule type" value="Genomic_DNA"/>
</dbReference>
<protein>
    <submittedName>
        <fullName evidence="1">Uncharacterized protein</fullName>
    </submittedName>
</protein>
<accession>A0ABU1JQW0</accession>
<name>A0ABU1JQW0_9PROT</name>
<organism evidence="1 2">
    <name type="scientific">Inquilinus ginsengisoli</name>
    <dbReference type="NCBI Taxonomy" id="363840"/>
    <lineage>
        <taxon>Bacteria</taxon>
        <taxon>Pseudomonadati</taxon>
        <taxon>Pseudomonadota</taxon>
        <taxon>Alphaproteobacteria</taxon>
        <taxon>Rhodospirillales</taxon>
        <taxon>Rhodospirillaceae</taxon>
        <taxon>Inquilinus</taxon>
    </lineage>
</organism>
<proteinExistence type="predicted"/>
<comment type="caution">
    <text evidence="1">The sequence shown here is derived from an EMBL/GenBank/DDBJ whole genome shotgun (WGS) entry which is preliminary data.</text>
</comment>
<gene>
    <name evidence="1" type="ORF">E9232_002940</name>
</gene>